<evidence type="ECO:0000313" key="2">
    <source>
        <dbReference type="EMBL" id="BAD45295.1"/>
    </source>
</evidence>
<dbReference type="EMBL" id="AP003535">
    <property type="protein sequence ID" value="BAD45295.1"/>
    <property type="molecule type" value="Genomic_DNA"/>
</dbReference>
<proteinExistence type="predicted"/>
<gene>
    <name evidence="2" type="primary">B1012D10.38</name>
</gene>
<organism evidence="2">
    <name type="scientific">Oryza sativa subsp. japonica</name>
    <name type="common">Rice</name>
    <dbReference type="NCBI Taxonomy" id="39947"/>
    <lineage>
        <taxon>Eukaryota</taxon>
        <taxon>Viridiplantae</taxon>
        <taxon>Streptophyta</taxon>
        <taxon>Embryophyta</taxon>
        <taxon>Tracheophyta</taxon>
        <taxon>Spermatophyta</taxon>
        <taxon>Magnoliopsida</taxon>
        <taxon>Liliopsida</taxon>
        <taxon>Poales</taxon>
        <taxon>Poaceae</taxon>
        <taxon>BOP clade</taxon>
        <taxon>Oryzoideae</taxon>
        <taxon>Oryzeae</taxon>
        <taxon>Oryzinae</taxon>
        <taxon>Oryza</taxon>
        <taxon>Oryza sativa</taxon>
    </lineage>
</organism>
<feature type="region of interest" description="Disordered" evidence="1">
    <location>
        <begin position="1"/>
        <end position="22"/>
    </location>
</feature>
<protein>
    <submittedName>
        <fullName evidence="2">Uncharacterized protein</fullName>
    </submittedName>
</protein>
<evidence type="ECO:0000256" key="1">
    <source>
        <dbReference type="SAM" id="MobiDB-lite"/>
    </source>
</evidence>
<sequence>MPWIKNSTKTQTNPWNRERKRRRITYGVTGEKSAVKPRGFGGERWLGFGRGERRSFFELGKKMAEWEKLGRVGEEGRRKRTKVLGPPAGRSDRPYVAGQTAAPGRSDRAYSAGQTARPPAGCAQPLHNPATPTQ</sequence>
<feature type="region of interest" description="Disordered" evidence="1">
    <location>
        <begin position="74"/>
        <end position="134"/>
    </location>
</feature>
<reference evidence="2" key="1">
    <citation type="journal article" date="2002" name="Nature">
        <title>The genome sequence and structure of rice chromosome 1.</title>
        <authorList>
            <person name="Sasaki T."/>
            <person name="Matsumoto T."/>
            <person name="Yamamoto K."/>
            <person name="Sakata K."/>
            <person name="Baba T."/>
            <person name="Katayose Y."/>
            <person name="Wu J."/>
            <person name="Niimura Y."/>
            <person name="Cheng Z."/>
            <person name="Nagamura Y."/>
            <person name="Antonio B.A."/>
            <person name="Kanamori H."/>
            <person name="Hosokawa S."/>
            <person name="Masukawa M."/>
            <person name="Arikawa K."/>
            <person name="Chiden Y."/>
            <person name="Hayashi M."/>
            <person name="Okamoto M."/>
            <person name="Ando T."/>
            <person name="Aoki H."/>
            <person name="Arita K."/>
            <person name="Hamada M."/>
            <person name="Harada C."/>
            <person name="Hijishita S."/>
            <person name="Honda M."/>
            <person name="Ichikawa Y."/>
            <person name="Idonuma A."/>
            <person name="Iijima M."/>
            <person name="Ikeda M."/>
            <person name="Ikeno M."/>
            <person name="Itoh S."/>
            <person name="Itoh T."/>
            <person name="Itoh Y."/>
            <person name="Itoh Y."/>
            <person name="Iwabuchi A."/>
            <person name="Kamiya K."/>
            <person name="Karasawa W."/>
            <person name="Katagiri S."/>
            <person name="Kikuta A."/>
            <person name="Kobayashi N."/>
            <person name="Kono I."/>
            <person name="Machita K."/>
            <person name="Maehara T."/>
            <person name="Mizuno H."/>
            <person name="Mizubayashi T."/>
            <person name="Mukai Y."/>
            <person name="Nagasaki H."/>
            <person name="Nakashima M."/>
            <person name="Nakama Y."/>
            <person name="Nakamichi Y."/>
            <person name="Nakamura M."/>
            <person name="Namiki N."/>
            <person name="Negishi M."/>
            <person name="Ohta I."/>
            <person name="Ono N."/>
            <person name="Saji S."/>
            <person name="Sakai K."/>
            <person name="Shibata M."/>
            <person name="Shimokawa T."/>
            <person name="Shomura A."/>
            <person name="Song J."/>
            <person name="Takazaki Y."/>
            <person name="Terasawa K."/>
            <person name="Tsuji K."/>
            <person name="Waki K."/>
            <person name="Yamagata H."/>
            <person name="Yamane H."/>
            <person name="Yoshiki S."/>
            <person name="Yoshihara R."/>
            <person name="Yukawa K."/>
            <person name="Zhong H."/>
            <person name="Iwama H."/>
            <person name="Endo T."/>
            <person name="Ito H."/>
            <person name="Hahn J.H."/>
            <person name="Kim H.I."/>
            <person name="Eun M.Y."/>
            <person name="Yano M."/>
            <person name="Jiang J."/>
            <person name="Gojobori T."/>
        </authorList>
    </citation>
    <scope>NUCLEOTIDE SEQUENCE [LARGE SCALE GENOMIC DNA]</scope>
</reference>
<accession>Q656H2</accession>
<dbReference type="Proteomes" id="UP000817658">
    <property type="component" value="Chromosome 1"/>
</dbReference>
<feature type="compositionally biased region" description="Polar residues" evidence="1">
    <location>
        <begin position="1"/>
        <end position="15"/>
    </location>
</feature>
<dbReference type="AlphaFoldDB" id="Q656H2"/>
<name>Q656H2_ORYSJ</name>